<evidence type="ECO:0000256" key="4">
    <source>
        <dbReference type="ARBA" id="ARBA00022989"/>
    </source>
</evidence>
<dbReference type="EMBL" id="FOHX01000022">
    <property type="protein sequence ID" value="SEU43847.1"/>
    <property type="molecule type" value="Genomic_DNA"/>
</dbReference>
<keyword evidence="3 6" id="KW-0812">Transmembrane</keyword>
<feature type="transmembrane region" description="Helical" evidence="6">
    <location>
        <begin position="126"/>
        <end position="143"/>
    </location>
</feature>
<dbReference type="GO" id="GO:0005886">
    <property type="term" value="C:plasma membrane"/>
    <property type="evidence" value="ECO:0007669"/>
    <property type="project" value="UniProtKB-SubCell"/>
</dbReference>
<organism evidence="7 8">
    <name type="scientific">Nonomuraea wenchangensis</name>
    <dbReference type="NCBI Taxonomy" id="568860"/>
    <lineage>
        <taxon>Bacteria</taxon>
        <taxon>Bacillati</taxon>
        <taxon>Actinomycetota</taxon>
        <taxon>Actinomycetes</taxon>
        <taxon>Streptosporangiales</taxon>
        <taxon>Streptosporangiaceae</taxon>
        <taxon>Nonomuraea</taxon>
    </lineage>
</organism>
<protein>
    <submittedName>
        <fullName evidence="7">Transmembrane secretion effector</fullName>
    </submittedName>
</protein>
<gene>
    <name evidence="7" type="ORF">SAMN05421811_12267</name>
</gene>
<reference evidence="7 8" key="1">
    <citation type="submission" date="2016-10" db="EMBL/GenBank/DDBJ databases">
        <authorList>
            <person name="de Groot N.N."/>
        </authorList>
    </citation>
    <scope>NUCLEOTIDE SEQUENCE [LARGE SCALE GENOMIC DNA]</scope>
    <source>
        <strain evidence="7 8">CGMCC 4.5598</strain>
    </source>
</reference>
<feature type="transmembrane region" description="Helical" evidence="6">
    <location>
        <begin position="100"/>
        <end position="120"/>
    </location>
</feature>
<evidence type="ECO:0000256" key="5">
    <source>
        <dbReference type="ARBA" id="ARBA00023136"/>
    </source>
</evidence>
<keyword evidence="8" id="KW-1185">Reference proteome</keyword>
<sequence length="157" mass="16124">MSGLVLGISGLGGLLGGVLAQKLIAACRITRIVLWSSLVYVVGDLPLALVAPGPAGAVIVCVGWTLLLVGALVLQISQRTLRQLLTPREMQGRLAATSRWLSWGAAPLGALAAGALAELIGMQPTLLVAAILVAAAPLTLWLSPLRTLKEDPVPVAV</sequence>
<comment type="subcellular location">
    <subcellularLocation>
        <location evidence="1">Cell membrane</location>
        <topology evidence="1">Multi-pass membrane protein</topology>
    </subcellularLocation>
</comment>
<evidence type="ECO:0000256" key="3">
    <source>
        <dbReference type="ARBA" id="ARBA00022692"/>
    </source>
</evidence>
<keyword evidence="2" id="KW-1003">Cell membrane</keyword>
<dbReference type="PANTHER" id="PTHR23513:SF6">
    <property type="entry name" value="MAJOR FACILITATOR SUPERFAMILY ASSOCIATED DOMAIN-CONTAINING PROTEIN"/>
    <property type="match status" value="1"/>
</dbReference>
<evidence type="ECO:0000313" key="7">
    <source>
        <dbReference type="EMBL" id="SEU43847.1"/>
    </source>
</evidence>
<keyword evidence="5 6" id="KW-0472">Membrane</keyword>
<evidence type="ECO:0000256" key="1">
    <source>
        <dbReference type="ARBA" id="ARBA00004651"/>
    </source>
</evidence>
<proteinExistence type="predicted"/>
<dbReference type="SUPFAM" id="SSF103473">
    <property type="entry name" value="MFS general substrate transporter"/>
    <property type="match status" value="1"/>
</dbReference>
<evidence type="ECO:0000256" key="2">
    <source>
        <dbReference type="ARBA" id="ARBA00022475"/>
    </source>
</evidence>
<dbReference type="AlphaFoldDB" id="A0A1I0LR24"/>
<dbReference type="PANTHER" id="PTHR23513">
    <property type="entry name" value="INTEGRAL MEMBRANE EFFLUX PROTEIN-RELATED"/>
    <property type="match status" value="1"/>
</dbReference>
<dbReference type="Proteomes" id="UP000199361">
    <property type="component" value="Unassembled WGS sequence"/>
</dbReference>
<name>A0A1I0LR24_9ACTN</name>
<dbReference type="InterPro" id="IPR036259">
    <property type="entry name" value="MFS_trans_sf"/>
</dbReference>
<dbReference type="RefSeq" id="WP_091092956.1">
    <property type="nucleotide sequence ID" value="NZ_FOHX01000022.1"/>
</dbReference>
<evidence type="ECO:0000256" key="6">
    <source>
        <dbReference type="SAM" id="Phobius"/>
    </source>
</evidence>
<feature type="transmembrane region" description="Helical" evidence="6">
    <location>
        <begin position="55"/>
        <end position="74"/>
    </location>
</feature>
<keyword evidence="4 6" id="KW-1133">Transmembrane helix</keyword>
<accession>A0A1I0LR24</accession>
<dbReference type="Gene3D" id="1.20.1250.20">
    <property type="entry name" value="MFS general substrate transporter like domains"/>
    <property type="match status" value="1"/>
</dbReference>
<dbReference type="STRING" id="568860.SAMN05421811_12267"/>
<evidence type="ECO:0000313" key="8">
    <source>
        <dbReference type="Proteomes" id="UP000199361"/>
    </source>
</evidence>